<dbReference type="PANTHER" id="PTHR22619:SF1">
    <property type="entry name" value="ZINC FINGER SWIM DOMAIN-CONTAINING PROTEIN 8"/>
    <property type="match status" value="1"/>
</dbReference>
<protein>
    <submittedName>
        <fullName evidence="4">SWIM-type domain-containing protein</fullName>
    </submittedName>
</protein>
<name>A0A914XMP8_9BILA</name>
<dbReference type="InterPro" id="IPR007527">
    <property type="entry name" value="Znf_SWIM"/>
</dbReference>
<proteinExistence type="predicted"/>
<keyword evidence="1" id="KW-0863">Zinc-finger</keyword>
<evidence type="ECO:0000256" key="1">
    <source>
        <dbReference type="PROSITE-ProRule" id="PRU00325"/>
    </source>
</evidence>
<evidence type="ECO:0000259" key="2">
    <source>
        <dbReference type="PROSITE" id="PS50966"/>
    </source>
</evidence>
<dbReference type="GO" id="GO:0031462">
    <property type="term" value="C:Cul2-RING ubiquitin ligase complex"/>
    <property type="evidence" value="ECO:0007669"/>
    <property type="project" value="TreeGrafter"/>
</dbReference>
<dbReference type="Proteomes" id="UP000887566">
    <property type="component" value="Unplaced"/>
</dbReference>
<organism evidence="3 4">
    <name type="scientific">Plectus sambesii</name>
    <dbReference type="NCBI Taxonomy" id="2011161"/>
    <lineage>
        <taxon>Eukaryota</taxon>
        <taxon>Metazoa</taxon>
        <taxon>Ecdysozoa</taxon>
        <taxon>Nematoda</taxon>
        <taxon>Chromadorea</taxon>
        <taxon>Plectida</taxon>
        <taxon>Plectina</taxon>
        <taxon>Plectoidea</taxon>
        <taxon>Plectidae</taxon>
        <taxon>Plectus</taxon>
    </lineage>
</organism>
<dbReference type="Pfam" id="PF25572">
    <property type="entry name" value="TPR_ZSWIM8"/>
    <property type="match status" value="1"/>
</dbReference>
<dbReference type="PROSITE" id="PS50966">
    <property type="entry name" value="ZF_SWIM"/>
    <property type="match status" value="1"/>
</dbReference>
<keyword evidence="3" id="KW-1185">Reference proteome</keyword>
<feature type="domain" description="SWIM-type" evidence="2">
    <location>
        <begin position="233"/>
        <end position="269"/>
    </location>
</feature>
<sequence>MDAAAAAVAAEEGVDHDVQRDAVDGADVVEQQNMGAWVLPPDDERGSWEDSERFEEDSLCSWISEPESLCQNWRGWDTRNASSSQAALSYTGGIAASSSSAGALLSSTSRRSHSTPNKPVVHSVATLKELAAKGSARNLSFNDLEESYHAVMVARNPDLRASTAVPADCFLPIVRCCFPESEEDIRLYSCLASGNADEFQRGEGLYHREAVKQLVQIGYHLSAIVVSQNGSIYNVAIRVDRCRIVSCSCTCAAGASWCCHVVAVCLFRILKRDSVEYRMTVWESINELEADQLKKFAQNLINDLPRQYLPTAQRLLDQLRDPTSKINTEEGAPDPTDGGHEEVAAWFLDERTLHENIRKILVKFCVPSPTVFSDVHYLSSSQPPAANEWESLLRPLKNREPEGLWNLLSIVREMYRRHDENATTLLHIITEECLATDQVMMWWYQTKLSQSGTWMLTSGAGSKSGLATNQHNTQYSCASLCDEIV</sequence>
<dbReference type="AlphaFoldDB" id="A0A914XMP8"/>
<evidence type="ECO:0000313" key="3">
    <source>
        <dbReference type="Proteomes" id="UP000887566"/>
    </source>
</evidence>
<evidence type="ECO:0000313" key="4">
    <source>
        <dbReference type="WBParaSite" id="PSAMB.scaffold9202size5240.g32212.t1"/>
    </source>
</evidence>
<dbReference type="WBParaSite" id="PSAMB.scaffold9202size5240.g32212.t1">
    <property type="protein sequence ID" value="PSAMB.scaffold9202size5240.g32212.t1"/>
    <property type="gene ID" value="PSAMB.scaffold9202size5240.g32212"/>
</dbReference>
<dbReference type="GO" id="GO:0008270">
    <property type="term" value="F:zinc ion binding"/>
    <property type="evidence" value="ECO:0007669"/>
    <property type="project" value="UniProtKB-KW"/>
</dbReference>
<accession>A0A914XMP8</accession>
<keyword evidence="1" id="KW-0479">Metal-binding</keyword>
<keyword evidence="1" id="KW-0862">Zinc</keyword>
<dbReference type="PANTHER" id="PTHR22619">
    <property type="entry name" value="ZINC FINGER SWIM DOMAIN CONTAINING PROTEIN 4, 5, 6"/>
    <property type="match status" value="1"/>
</dbReference>
<dbReference type="InterPro" id="IPR057945">
    <property type="entry name" value="TPR_ZSWIM8"/>
</dbReference>
<reference evidence="4" key="1">
    <citation type="submission" date="2022-11" db="UniProtKB">
        <authorList>
            <consortium name="WormBaseParasite"/>
        </authorList>
    </citation>
    <scope>IDENTIFICATION</scope>
</reference>